<keyword evidence="6" id="KW-1185">Reference proteome</keyword>
<proteinExistence type="predicted"/>
<dbReference type="AlphaFoldDB" id="A0AA47P248"/>
<feature type="domain" description="DDE Tnp4" evidence="4">
    <location>
        <begin position="143"/>
        <end position="198"/>
    </location>
</feature>
<evidence type="ECO:0000259" key="4">
    <source>
        <dbReference type="Pfam" id="PF13359"/>
    </source>
</evidence>
<dbReference type="InterPro" id="IPR027806">
    <property type="entry name" value="HARBI1_dom"/>
</dbReference>
<feature type="chain" id="PRO_5041453633" evidence="3">
    <location>
        <begin position="17"/>
        <end position="281"/>
    </location>
</feature>
<comment type="cofactor">
    <cofactor evidence="1">
        <name>a divalent metal cation</name>
        <dbReference type="ChEBI" id="CHEBI:60240"/>
    </cofactor>
</comment>
<dbReference type="Pfam" id="PF13359">
    <property type="entry name" value="DDE_Tnp_4"/>
    <property type="match status" value="1"/>
</dbReference>
<dbReference type="Proteomes" id="UP001174136">
    <property type="component" value="Unassembled WGS sequence"/>
</dbReference>
<protein>
    <submittedName>
        <fullName evidence="5">Nuclease HARBI1</fullName>
    </submittedName>
</protein>
<evidence type="ECO:0000256" key="3">
    <source>
        <dbReference type="SAM" id="SignalP"/>
    </source>
</evidence>
<dbReference type="EMBL" id="JAOPHQ010002281">
    <property type="protein sequence ID" value="KAK0147771.1"/>
    <property type="molecule type" value="Genomic_DNA"/>
</dbReference>
<evidence type="ECO:0000313" key="5">
    <source>
        <dbReference type="EMBL" id="KAK0147771.1"/>
    </source>
</evidence>
<keyword evidence="3" id="KW-0732">Signal</keyword>
<keyword evidence="2" id="KW-0479">Metal-binding</keyword>
<name>A0AA47P248_MERPO</name>
<sequence>MLTVLILFFQTPSVHYAVINTALPLLTIYLDPQEDPKRDFCLSRDAINMLKALLDIKKSHGWEPDLEVLLFLYWLAHGASYSVVSRAFGVPKTSVFRAVHKVAGKIVEKRSHCITLPKPHELEATGAGFAALAQNEAFEKIKAPAGPASIDYTNRKLFHSIQLQAVCDSGGRFLDTFTGYPGSVHDTRVLKNSPLYINQLYPNKTIMFYYDNKIIMLCTPNTLKTLYILPQITKKQVSRIRSNKLSCQLSQIERESHVTHAFSHSNFPLFVNYIRNRLVDY</sequence>
<evidence type="ECO:0000256" key="2">
    <source>
        <dbReference type="ARBA" id="ARBA00022723"/>
    </source>
</evidence>
<comment type="caution">
    <text evidence="5">The sequence shown here is derived from an EMBL/GenBank/DDBJ whole genome shotgun (WGS) entry which is preliminary data.</text>
</comment>
<evidence type="ECO:0000313" key="6">
    <source>
        <dbReference type="Proteomes" id="UP001174136"/>
    </source>
</evidence>
<dbReference type="GO" id="GO:0046872">
    <property type="term" value="F:metal ion binding"/>
    <property type="evidence" value="ECO:0007669"/>
    <property type="project" value="UniProtKB-KW"/>
</dbReference>
<accession>A0AA47P248</accession>
<evidence type="ECO:0000256" key="1">
    <source>
        <dbReference type="ARBA" id="ARBA00001968"/>
    </source>
</evidence>
<feature type="signal peptide" evidence="3">
    <location>
        <begin position="1"/>
        <end position="16"/>
    </location>
</feature>
<gene>
    <name evidence="5" type="primary">harbi1_31</name>
    <name evidence="5" type="ORF">N1851_012512</name>
</gene>
<organism evidence="5 6">
    <name type="scientific">Merluccius polli</name>
    <name type="common">Benguela hake</name>
    <name type="synonym">Merluccius cadenati</name>
    <dbReference type="NCBI Taxonomy" id="89951"/>
    <lineage>
        <taxon>Eukaryota</taxon>
        <taxon>Metazoa</taxon>
        <taxon>Chordata</taxon>
        <taxon>Craniata</taxon>
        <taxon>Vertebrata</taxon>
        <taxon>Euteleostomi</taxon>
        <taxon>Actinopterygii</taxon>
        <taxon>Neopterygii</taxon>
        <taxon>Teleostei</taxon>
        <taxon>Neoteleostei</taxon>
        <taxon>Acanthomorphata</taxon>
        <taxon>Zeiogadaria</taxon>
        <taxon>Gadariae</taxon>
        <taxon>Gadiformes</taxon>
        <taxon>Gadoidei</taxon>
        <taxon>Merlucciidae</taxon>
        <taxon>Merluccius</taxon>
    </lineage>
</organism>
<reference evidence="5" key="1">
    <citation type="journal article" date="2023" name="Front. Mar. Sci.">
        <title>A new Merluccius polli reference genome to investigate the effects of global change in West African waters.</title>
        <authorList>
            <person name="Mateo J.L."/>
            <person name="Blanco-Fernandez C."/>
            <person name="Garcia-Vazquez E."/>
            <person name="Machado-Schiaffino G."/>
        </authorList>
    </citation>
    <scope>NUCLEOTIDE SEQUENCE</scope>
    <source>
        <strain evidence="5">C29</strain>
        <tissue evidence="5">Fin</tissue>
    </source>
</reference>